<sequence length="72" mass="8473">MDNIQDSHVKNVIQKYSERSQVGLLKYGTTLERTDLTNLQWLQHLQEELMDATLYIERIMSDIKKVKATYDA</sequence>
<dbReference type="EMBL" id="MN739934">
    <property type="protein sequence ID" value="QHT78629.1"/>
    <property type="molecule type" value="Genomic_DNA"/>
</dbReference>
<accession>A0A6C0HDQ1</accession>
<proteinExistence type="predicted"/>
<name>A0A6C0HDQ1_9ZZZZ</name>
<reference evidence="1" key="1">
    <citation type="journal article" date="2020" name="Nature">
        <title>Giant virus diversity and host interactions through global metagenomics.</title>
        <authorList>
            <person name="Schulz F."/>
            <person name="Roux S."/>
            <person name="Paez-Espino D."/>
            <person name="Jungbluth S."/>
            <person name="Walsh D.A."/>
            <person name="Denef V.J."/>
            <person name="McMahon K.D."/>
            <person name="Konstantinidis K.T."/>
            <person name="Eloe-Fadrosh E.A."/>
            <person name="Kyrpides N.C."/>
            <person name="Woyke T."/>
        </authorList>
    </citation>
    <scope>NUCLEOTIDE SEQUENCE</scope>
    <source>
        <strain evidence="1">GVMAG-M-3300023179-92</strain>
    </source>
</reference>
<dbReference type="AlphaFoldDB" id="A0A6C0HDQ1"/>
<protein>
    <submittedName>
        <fullName evidence="1">Uncharacterized protein</fullName>
    </submittedName>
</protein>
<organism evidence="1">
    <name type="scientific">viral metagenome</name>
    <dbReference type="NCBI Taxonomy" id="1070528"/>
    <lineage>
        <taxon>unclassified sequences</taxon>
        <taxon>metagenomes</taxon>
        <taxon>organismal metagenomes</taxon>
    </lineage>
</organism>
<evidence type="ECO:0000313" key="1">
    <source>
        <dbReference type="EMBL" id="QHT78629.1"/>
    </source>
</evidence>